<proteinExistence type="predicted"/>
<organism evidence="2 3">
    <name type="scientific">Athelia psychrophila</name>
    <dbReference type="NCBI Taxonomy" id="1759441"/>
    <lineage>
        <taxon>Eukaryota</taxon>
        <taxon>Fungi</taxon>
        <taxon>Dikarya</taxon>
        <taxon>Basidiomycota</taxon>
        <taxon>Agaricomycotina</taxon>
        <taxon>Agaricomycetes</taxon>
        <taxon>Agaricomycetidae</taxon>
        <taxon>Atheliales</taxon>
        <taxon>Atheliaceae</taxon>
        <taxon>Athelia</taxon>
    </lineage>
</organism>
<gene>
    <name evidence="2" type="ORF">FIBSPDRAFT_932594</name>
</gene>
<dbReference type="AlphaFoldDB" id="A0A166IGX2"/>
<dbReference type="EMBL" id="KV417560">
    <property type="protein sequence ID" value="KZP19802.1"/>
    <property type="molecule type" value="Genomic_DNA"/>
</dbReference>
<protein>
    <submittedName>
        <fullName evidence="2">Uncharacterized protein</fullName>
    </submittedName>
</protein>
<reference evidence="2 3" key="1">
    <citation type="journal article" date="2016" name="Mol. Biol. Evol.">
        <title>Comparative Genomics of Early-Diverging Mushroom-Forming Fungi Provides Insights into the Origins of Lignocellulose Decay Capabilities.</title>
        <authorList>
            <person name="Nagy L.G."/>
            <person name="Riley R."/>
            <person name="Tritt A."/>
            <person name="Adam C."/>
            <person name="Daum C."/>
            <person name="Floudas D."/>
            <person name="Sun H."/>
            <person name="Yadav J.S."/>
            <person name="Pangilinan J."/>
            <person name="Larsson K.H."/>
            <person name="Matsuura K."/>
            <person name="Barry K."/>
            <person name="Labutti K."/>
            <person name="Kuo R."/>
            <person name="Ohm R.A."/>
            <person name="Bhattacharya S.S."/>
            <person name="Shirouzu T."/>
            <person name="Yoshinaga Y."/>
            <person name="Martin F.M."/>
            <person name="Grigoriev I.V."/>
            <person name="Hibbett D.S."/>
        </authorList>
    </citation>
    <scope>NUCLEOTIDE SEQUENCE [LARGE SCALE GENOMIC DNA]</scope>
    <source>
        <strain evidence="2 3">CBS 109695</strain>
    </source>
</reference>
<accession>A0A166IGX2</accession>
<evidence type="ECO:0000313" key="3">
    <source>
        <dbReference type="Proteomes" id="UP000076532"/>
    </source>
</evidence>
<keyword evidence="3" id="KW-1185">Reference proteome</keyword>
<sequence length="192" mass="19883">MIAYIPFLAALAASVSAAPAPSIGSRSCASGFTAGSTSTTITLAVPMGTIAPVIQSFFNATWEGITVTSTNGTDNKIGSTRSFLSGGILPVTEQLLDSTEDSPYVIERVWTGIGGATRGDTLPITAPSANFTIDSWTESFTLSPTCSFKATEWTWSASYCTNNNTVAHEAYTAAHTGPLDALAATYGNTTSC</sequence>
<feature type="signal peptide" evidence="1">
    <location>
        <begin position="1"/>
        <end position="17"/>
    </location>
</feature>
<evidence type="ECO:0000256" key="1">
    <source>
        <dbReference type="SAM" id="SignalP"/>
    </source>
</evidence>
<keyword evidence="1" id="KW-0732">Signal</keyword>
<feature type="chain" id="PRO_5007875253" evidence="1">
    <location>
        <begin position="18"/>
        <end position="192"/>
    </location>
</feature>
<dbReference type="Proteomes" id="UP000076532">
    <property type="component" value="Unassembled WGS sequence"/>
</dbReference>
<evidence type="ECO:0000313" key="2">
    <source>
        <dbReference type="EMBL" id="KZP19802.1"/>
    </source>
</evidence>
<dbReference type="OrthoDB" id="2954648at2759"/>
<name>A0A166IGX2_9AGAM</name>